<proteinExistence type="predicted"/>
<keyword evidence="1" id="KW-0812">Transmembrane</keyword>
<feature type="transmembrane region" description="Helical" evidence="1">
    <location>
        <begin position="165"/>
        <end position="188"/>
    </location>
</feature>
<dbReference type="Pfam" id="PF24412">
    <property type="entry name" value="DUF7546"/>
    <property type="match status" value="1"/>
</dbReference>
<keyword evidence="1" id="KW-1133">Transmembrane helix</keyword>
<dbReference type="Proteomes" id="UP001254813">
    <property type="component" value="Unassembled WGS sequence"/>
</dbReference>
<dbReference type="InterPro" id="IPR055968">
    <property type="entry name" value="DUF7546"/>
</dbReference>
<feature type="transmembrane region" description="Helical" evidence="1">
    <location>
        <begin position="20"/>
        <end position="38"/>
    </location>
</feature>
<organism evidence="2 3">
    <name type="scientific">Halogeometricum luteum</name>
    <dbReference type="NCBI Taxonomy" id="2950537"/>
    <lineage>
        <taxon>Archaea</taxon>
        <taxon>Methanobacteriati</taxon>
        <taxon>Methanobacteriota</taxon>
        <taxon>Stenosarchaea group</taxon>
        <taxon>Halobacteria</taxon>
        <taxon>Halobacteriales</taxon>
        <taxon>Haloferacaceae</taxon>
        <taxon>Halogeometricum</taxon>
    </lineage>
</organism>
<sequence>MGRVALDTYVRRLRPNRLTVLSAIAVLQLEILLVLGYVMIRDVRITEPLIFVYPFLWINVSLWTVLTTTTDSSSRRYHHLATAVGIGYFFILAYFGGLFGFGTGARVIPLHVDWTLPPGYSPVLLYQDSLIRLVLQPYKLIGFITLSYLVYITVLDTAGSAVSGVVGLFSCVSCSWPILATAATSLFGSSSAVAAFALDQMYGLSTLAFLSAITLLYWRPFQ</sequence>
<reference evidence="2 3" key="1">
    <citation type="submission" date="2022-06" db="EMBL/GenBank/DDBJ databases">
        <title>Halogeometricum sp. a new haloarchaeum isolate from saline soil.</title>
        <authorList>
            <person name="Strakova D."/>
            <person name="Galisteo C."/>
            <person name="Sanchez-Porro C."/>
            <person name="Ventosa A."/>
        </authorList>
    </citation>
    <scope>NUCLEOTIDE SEQUENCE [LARGE SCALE GENOMIC DNA]</scope>
    <source>
        <strain evidence="3">S3BR25-2</strain>
    </source>
</reference>
<evidence type="ECO:0000313" key="3">
    <source>
        <dbReference type="Proteomes" id="UP001254813"/>
    </source>
</evidence>
<name>A0ABU2G810_9EURY</name>
<feature type="transmembrane region" description="Helical" evidence="1">
    <location>
        <begin position="50"/>
        <end position="68"/>
    </location>
</feature>
<evidence type="ECO:0000256" key="1">
    <source>
        <dbReference type="SAM" id="Phobius"/>
    </source>
</evidence>
<feature type="transmembrane region" description="Helical" evidence="1">
    <location>
        <begin position="80"/>
        <end position="101"/>
    </location>
</feature>
<evidence type="ECO:0000313" key="2">
    <source>
        <dbReference type="EMBL" id="MDS0296941.1"/>
    </source>
</evidence>
<keyword evidence="3" id="KW-1185">Reference proteome</keyword>
<accession>A0ABU2G810</accession>
<dbReference type="EMBL" id="JAMQOQ010000009">
    <property type="protein sequence ID" value="MDS0296941.1"/>
    <property type="molecule type" value="Genomic_DNA"/>
</dbReference>
<dbReference type="RefSeq" id="WP_310930868.1">
    <property type="nucleotide sequence ID" value="NZ_JAMQOQ010000009.1"/>
</dbReference>
<comment type="caution">
    <text evidence="2">The sequence shown here is derived from an EMBL/GenBank/DDBJ whole genome shotgun (WGS) entry which is preliminary data.</text>
</comment>
<feature type="transmembrane region" description="Helical" evidence="1">
    <location>
        <begin position="200"/>
        <end position="218"/>
    </location>
</feature>
<feature type="transmembrane region" description="Helical" evidence="1">
    <location>
        <begin position="140"/>
        <end position="158"/>
    </location>
</feature>
<protein>
    <submittedName>
        <fullName evidence="2">Uncharacterized protein</fullName>
    </submittedName>
</protein>
<gene>
    <name evidence="2" type="ORF">NDI79_22510</name>
</gene>
<keyword evidence="1" id="KW-0472">Membrane</keyword>